<dbReference type="RefSeq" id="WP_211561264.1">
    <property type="nucleotide sequence ID" value="NZ_JAGVRK010000001.1"/>
</dbReference>
<proteinExistence type="predicted"/>
<evidence type="ECO:0000259" key="2">
    <source>
        <dbReference type="Pfam" id="PF20014"/>
    </source>
</evidence>
<evidence type="ECO:0000313" key="4">
    <source>
        <dbReference type="Proteomes" id="UP000682403"/>
    </source>
</evidence>
<dbReference type="InterPro" id="IPR045402">
    <property type="entry name" value="GAP1-N2"/>
</dbReference>
<keyword evidence="4" id="KW-1185">Reference proteome</keyword>
<gene>
    <name evidence="3" type="ORF">J9317_18245</name>
</gene>
<dbReference type="Pfam" id="PF20014">
    <property type="entry name" value="GAP1-M"/>
    <property type="match status" value="1"/>
</dbReference>
<feature type="domain" description="GTPase-associated protein 1 middle" evidence="2">
    <location>
        <begin position="167"/>
        <end position="257"/>
    </location>
</feature>
<evidence type="ECO:0000259" key="1">
    <source>
        <dbReference type="Pfam" id="PF20013"/>
    </source>
</evidence>
<dbReference type="Proteomes" id="UP000682403">
    <property type="component" value="Unassembled WGS sequence"/>
</dbReference>
<sequence>MSREFLQHYYTSAVSGLGSGPGFQTFSKSKEMTDAEKTEIEAYCTYKRPSHLPPNPTAEEISTLFPKSFSFIRLNSGKIGLSLTQYTGRDYSGRFGNSFSHTLITDGALNDYPFTYAFSPVFVSGLTKEESESETAPAPLPVLAGLKGGRLSIDSVLDFLHENNGWDVLVRMVSGAIEGIQNGKRLIIVDYEDRIPMWFAAIQLSFPLRLAHHLTFTTYTYDPLKSKALLNGAVSEGTALTISEGMMRHQAFVFDFEQERFSQFEKNHDYAEFAVSLLNEGWSKTKPFYDFLEGMNIDSIEGSLSRAKDLYMFFEQSAENVSGGQLAAALEYAEKHAPEQALINMAYSLKNGLEDNKDDQKAFLADLDLELVRRVTSLLFTASEKEGSGGALTQFSTAFFLDAAEHLLKGIRSSAEAEQILELCLKTSQRYPQIKEKLPKKLSEILKWGKEGYYSDIIGYFLEETISLHELKGIHWLNSEESYRKLLLTSALWLIEKQADRVVNGLLNDYYRTMGNALLYIHSKNRLQEKIEGYFKENLNSNLAKIMDLDETAAAETLFVNLQKEKLSGSDLPISDFLNAQAATGHRMNLDSLLPAVFEAFNQLENTQTIKAEMQVLLQRGSQLTINPSEKSRLIEKTEGIFSFTSETNRDKSLVRNLYDWKNAKLTKPDKSYLLTAGCIIHDRETPYGFNLSELPLHLIKLGDKQYFQFAAWVLPVRMKTEENPDDVIKLLAGTKRSPLFWQVLQNLEEKNSPAYSSLLTAFIRNISHSEELDEELEDRIVQFMTQNKKLYKHVSEKMEEKSGRKSRSKENYWPRIQEQVESGQTLFGKMKGLFSRR</sequence>
<dbReference type="InterPro" id="IPR045401">
    <property type="entry name" value="GAP1-M"/>
</dbReference>
<name>A0ABS5LIZ1_9BACI</name>
<protein>
    <submittedName>
        <fullName evidence="3">Uncharacterized protein</fullName>
    </submittedName>
</protein>
<dbReference type="EMBL" id="JAGVRK010000001">
    <property type="protein sequence ID" value="MBS2970687.1"/>
    <property type="molecule type" value="Genomic_DNA"/>
</dbReference>
<dbReference type="Pfam" id="PF20013">
    <property type="entry name" value="GAP1-N2"/>
    <property type="match status" value="1"/>
</dbReference>
<accession>A0ABS5LIZ1</accession>
<organism evidence="3 4">
    <name type="scientific">Metabacillus flavus</name>
    <dbReference type="NCBI Taxonomy" id="2823519"/>
    <lineage>
        <taxon>Bacteria</taxon>
        <taxon>Bacillati</taxon>
        <taxon>Bacillota</taxon>
        <taxon>Bacilli</taxon>
        <taxon>Bacillales</taxon>
        <taxon>Bacillaceae</taxon>
        <taxon>Metabacillus</taxon>
    </lineage>
</organism>
<feature type="domain" description="GTPase-associated protein 1 N-terminal" evidence="1">
    <location>
        <begin position="5"/>
        <end position="130"/>
    </location>
</feature>
<reference evidence="3 4" key="1">
    <citation type="submission" date="2021-04" db="EMBL/GenBank/DDBJ databases">
        <title>Metabacillus sp. strain KIGAM252 whole genome sequence.</title>
        <authorList>
            <person name="Seo M.-J."/>
            <person name="Cho E.-S."/>
            <person name="Hwang C.Y."/>
            <person name="Yoon D.J."/>
        </authorList>
    </citation>
    <scope>NUCLEOTIDE SEQUENCE [LARGE SCALE GENOMIC DNA]</scope>
    <source>
        <strain evidence="3 4">KIGAM252</strain>
    </source>
</reference>
<comment type="caution">
    <text evidence="3">The sequence shown here is derived from an EMBL/GenBank/DDBJ whole genome shotgun (WGS) entry which is preliminary data.</text>
</comment>
<evidence type="ECO:0000313" key="3">
    <source>
        <dbReference type="EMBL" id="MBS2970687.1"/>
    </source>
</evidence>